<evidence type="ECO:0000313" key="2">
    <source>
        <dbReference type="RefSeq" id="XP_013918049.1"/>
    </source>
</evidence>
<dbReference type="InterPro" id="IPR009030">
    <property type="entry name" value="Growth_fac_rcpt_cys_sf"/>
</dbReference>
<name>A0A6I9XPU5_9SAUR</name>
<dbReference type="PANTHER" id="PTHR46967:SF2">
    <property type="entry name" value="SUSHI, VON WILLEBRAND FACTOR TYPE A, EGF AND PENTRAXIN DOMAIN-CONTAINING PROTEIN 1-LIKE"/>
    <property type="match status" value="1"/>
</dbReference>
<dbReference type="PANTHER" id="PTHR46967">
    <property type="entry name" value="INSULIN-LIKE GROWTH FACTOR BINDING PROTEIN,N-TERMINAL"/>
    <property type="match status" value="1"/>
</dbReference>
<dbReference type="SMART" id="SM01411">
    <property type="entry name" value="Ephrin_rec_like"/>
    <property type="match status" value="2"/>
</dbReference>
<dbReference type="GeneID" id="106545876"/>
<protein>
    <submittedName>
        <fullName evidence="2">Signal peptide, CUB and EGF-like domain-containing protein 1</fullName>
    </submittedName>
</protein>
<organism evidence="1 2">
    <name type="scientific">Thamnophis sirtalis</name>
    <dbReference type="NCBI Taxonomy" id="35019"/>
    <lineage>
        <taxon>Eukaryota</taxon>
        <taxon>Metazoa</taxon>
        <taxon>Chordata</taxon>
        <taxon>Craniata</taxon>
        <taxon>Vertebrata</taxon>
        <taxon>Euteleostomi</taxon>
        <taxon>Lepidosauria</taxon>
        <taxon>Squamata</taxon>
        <taxon>Bifurcata</taxon>
        <taxon>Unidentata</taxon>
        <taxon>Episquamata</taxon>
        <taxon>Toxicofera</taxon>
        <taxon>Serpentes</taxon>
        <taxon>Colubroidea</taxon>
        <taxon>Colubridae</taxon>
        <taxon>Natricinae</taxon>
        <taxon>Thamnophis</taxon>
    </lineage>
</organism>
<proteinExistence type="predicted"/>
<dbReference type="KEGG" id="tsr:106545876"/>
<accession>A0A6I9XPU5</accession>
<dbReference type="Gene3D" id="2.10.50.10">
    <property type="entry name" value="Tumor Necrosis Factor Receptor, subunit A, domain 2"/>
    <property type="match status" value="1"/>
</dbReference>
<gene>
    <name evidence="2" type="primary">LOC106545876</name>
</gene>
<keyword evidence="1" id="KW-1185">Reference proteome</keyword>
<dbReference type="Proteomes" id="UP000504617">
    <property type="component" value="Unplaced"/>
</dbReference>
<dbReference type="SUPFAM" id="SSF57184">
    <property type="entry name" value="Growth factor receptor domain"/>
    <property type="match status" value="1"/>
</dbReference>
<dbReference type="OrthoDB" id="9026175at2759"/>
<sequence length="137" mass="14790">MGTFNQLTAQSDVTSCQPCPDGYISLETRAGCRPCPGGFWCDPQRGWQGACVPGQYSPEGEMDCQECPKGYVCPNGREKERCLEGHEPDASHTSCVPCFPGFFSTEGSSECQPCLAGHYCPNFGTAQPIPCPPGSWR</sequence>
<dbReference type="RefSeq" id="XP_013918049.1">
    <property type="nucleotide sequence ID" value="XM_014062574.1"/>
</dbReference>
<dbReference type="AlphaFoldDB" id="A0A6I9XPU5"/>
<reference evidence="2" key="1">
    <citation type="submission" date="2025-08" db="UniProtKB">
        <authorList>
            <consortium name="RefSeq"/>
        </authorList>
    </citation>
    <scope>IDENTIFICATION</scope>
</reference>
<evidence type="ECO:0000313" key="1">
    <source>
        <dbReference type="Proteomes" id="UP000504617"/>
    </source>
</evidence>